<feature type="domain" description="ShKT" evidence="4">
    <location>
        <begin position="209"/>
        <end position="247"/>
    </location>
</feature>
<feature type="domain" description="ShKT" evidence="4">
    <location>
        <begin position="92"/>
        <end position="129"/>
    </location>
</feature>
<dbReference type="InterPro" id="IPR003582">
    <property type="entry name" value="ShKT_dom"/>
</dbReference>
<accession>A0A6P8HRX5</accession>
<dbReference type="AlphaFoldDB" id="A0A6P8HRX5"/>
<reference evidence="6" key="1">
    <citation type="submission" date="2025-08" db="UniProtKB">
        <authorList>
            <consortium name="RefSeq"/>
        </authorList>
    </citation>
    <scope>IDENTIFICATION</scope>
    <source>
        <tissue evidence="6">Tentacle</tissue>
    </source>
</reference>
<feature type="signal peptide" evidence="3">
    <location>
        <begin position="1"/>
        <end position="20"/>
    </location>
</feature>
<dbReference type="GeneID" id="116294744"/>
<dbReference type="OrthoDB" id="5945079at2759"/>
<dbReference type="InParanoid" id="A0A6P8HRX5"/>
<evidence type="ECO:0000313" key="6">
    <source>
        <dbReference type="RefSeq" id="XP_031558256.1"/>
    </source>
</evidence>
<dbReference type="PANTHER" id="PTHR21724:SF109">
    <property type="entry name" value="SHKT DOMAIN-CONTAINING PROTEIN"/>
    <property type="match status" value="1"/>
</dbReference>
<dbReference type="GO" id="GO:0090729">
    <property type="term" value="F:toxin activity"/>
    <property type="evidence" value="ECO:0007669"/>
    <property type="project" value="UniProtKB-KW"/>
</dbReference>
<evidence type="ECO:0000256" key="2">
    <source>
        <dbReference type="PROSITE-ProRule" id="PRU01005"/>
    </source>
</evidence>
<evidence type="ECO:0000313" key="5">
    <source>
        <dbReference type="Proteomes" id="UP000515163"/>
    </source>
</evidence>
<dbReference type="Proteomes" id="UP000515163">
    <property type="component" value="Unplaced"/>
</dbReference>
<evidence type="ECO:0000256" key="1">
    <source>
        <dbReference type="ARBA" id="ARBA00022656"/>
    </source>
</evidence>
<keyword evidence="5" id="KW-1185">Reference proteome</keyword>
<protein>
    <submittedName>
        <fullName evidence="6">Papilin-like</fullName>
    </submittedName>
</protein>
<dbReference type="Pfam" id="PF01549">
    <property type="entry name" value="ShK"/>
    <property type="match status" value="4"/>
</dbReference>
<dbReference type="Gene3D" id="1.10.10.1940">
    <property type="match status" value="4"/>
</dbReference>
<gene>
    <name evidence="6" type="primary">LOC116294744</name>
</gene>
<name>A0A6P8HRX5_ACTTE</name>
<comment type="caution">
    <text evidence="2">Lacks conserved residue(s) required for the propagation of feature annotation.</text>
</comment>
<dbReference type="PANTHER" id="PTHR21724">
    <property type="entry name" value="SHKT DOMAIN-CONTAINING PROTEIN"/>
    <property type="match status" value="1"/>
</dbReference>
<feature type="chain" id="PRO_5028021647" evidence="3">
    <location>
        <begin position="21"/>
        <end position="254"/>
    </location>
</feature>
<organism evidence="5 6">
    <name type="scientific">Actinia tenebrosa</name>
    <name type="common">Australian red waratah sea anemone</name>
    <dbReference type="NCBI Taxonomy" id="6105"/>
    <lineage>
        <taxon>Eukaryota</taxon>
        <taxon>Metazoa</taxon>
        <taxon>Cnidaria</taxon>
        <taxon>Anthozoa</taxon>
        <taxon>Hexacorallia</taxon>
        <taxon>Actiniaria</taxon>
        <taxon>Actiniidae</taxon>
        <taxon>Actinia</taxon>
    </lineage>
</organism>
<dbReference type="KEGG" id="aten:116294744"/>
<evidence type="ECO:0000259" key="4">
    <source>
        <dbReference type="PROSITE" id="PS51670"/>
    </source>
</evidence>
<dbReference type="PROSITE" id="PS51670">
    <property type="entry name" value="SHKT"/>
    <property type="match status" value="3"/>
</dbReference>
<proteinExistence type="predicted"/>
<keyword evidence="3" id="KW-0732">Signal</keyword>
<dbReference type="RefSeq" id="XP_031558256.1">
    <property type="nucleotide sequence ID" value="XM_031702396.1"/>
</dbReference>
<sequence>MYFRFLLVTWVAIVLVLSEGQEVSECKDLFRSCHVYPKRVYCLNENYRPFMEKYCAKYCGFCDCHQWIYGCCRDGKTNADGPREQGCAVKLCYDVFVDGCPESKKNGTCSSPETLALMKERCPYSCGFCKHFAPSKSECLNSRYGCCWDGDFAVGPDQKGCRPCVDTYPHACKEFAVPGSCSNSGAYYTRTFLEKNCPKSCGVCPVSGCYDRAGEAKCVQWLIKGYCKNSIWKPYMMDSCAKTCDLCEEEGMIA</sequence>
<feature type="domain" description="ShKT" evidence="4">
    <location>
        <begin position="26"/>
        <end position="62"/>
    </location>
</feature>
<dbReference type="SMART" id="SM00254">
    <property type="entry name" value="ShKT"/>
    <property type="match status" value="4"/>
</dbReference>
<evidence type="ECO:0000256" key="3">
    <source>
        <dbReference type="SAM" id="SignalP"/>
    </source>
</evidence>
<keyword evidence="1" id="KW-0800">Toxin</keyword>